<evidence type="ECO:0000259" key="4">
    <source>
        <dbReference type="PROSITE" id="PS50825"/>
    </source>
</evidence>
<reference evidence="5 6" key="1">
    <citation type="submission" date="2024-09" db="EMBL/GenBank/DDBJ databases">
        <authorList>
            <person name="Sun Q."/>
            <person name="Mori K."/>
        </authorList>
    </citation>
    <scope>NUCLEOTIDE SEQUENCE [LARGE SCALE GENOMIC DNA]</scope>
    <source>
        <strain evidence="5 6">JCM 13034</strain>
    </source>
</reference>
<dbReference type="Gene3D" id="2.60.120.200">
    <property type="match status" value="1"/>
</dbReference>
<evidence type="ECO:0000313" key="5">
    <source>
        <dbReference type="EMBL" id="MFB9272024.1"/>
    </source>
</evidence>
<protein>
    <submittedName>
        <fullName evidence="5">LamG-like jellyroll fold domain-containing protein</fullName>
    </submittedName>
</protein>
<proteinExistence type="predicted"/>
<dbReference type="PROSITE" id="PS50825">
    <property type="entry name" value="HYR"/>
    <property type="match status" value="1"/>
</dbReference>
<dbReference type="EMBL" id="JBHMDX010000007">
    <property type="protein sequence ID" value="MFB9272024.1"/>
    <property type="molecule type" value="Genomic_DNA"/>
</dbReference>
<feature type="non-terminal residue" evidence="5">
    <location>
        <position position="1"/>
    </location>
</feature>
<evidence type="ECO:0000256" key="2">
    <source>
        <dbReference type="ARBA" id="ARBA00022737"/>
    </source>
</evidence>
<name>A0ABV5K048_9FLAO</name>
<dbReference type="InterPro" id="IPR003410">
    <property type="entry name" value="HYR_dom"/>
</dbReference>
<organism evidence="5 6">
    <name type="scientific">Lutibacter litoralis</name>
    <dbReference type="NCBI Taxonomy" id="321268"/>
    <lineage>
        <taxon>Bacteria</taxon>
        <taxon>Pseudomonadati</taxon>
        <taxon>Bacteroidota</taxon>
        <taxon>Flavobacteriia</taxon>
        <taxon>Flavobacteriales</taxon>
        <taxon>Flavobacteriaceae</taxon>
        <taxon>Lutibacter</taxon>
    </lineage>
</organism>
<keyword evidence="6" id="KW-1185">Reference proteome</keyword>
<keyword evidence="1" id="KW-0732">Signal</keyword>
<feature type="non-terminal residue" evidence="5">
    <location>
        <position position="1463"/>
    </location>
</feature>
<dbReference type="SUPFAM" id="SSF49899">
    <property type="entry name" value="Concanavalin A-like lectins/glucanases"/>
    <property type="match status" value="1"/>
</dbReference>
<dbReference type="Proteomes" id="UP001589665">
    <property type="component" value="Unassembled WGS sequence"/>
</dbReference>
<keyword evidence="2" id="KW-0677">Repeat</keyword>
<dbReference type="SMART" id="SM00560">
    <property type="entry name" value="LamGL"/>
    <property type="match status" value="1"/>
</dbReference>
<dbReference type="Pfam" id="PF13385">
    <property type="entry name" value="Laminin_G_3"/>
    <property type="match status" value="1"/>
</dbReference>
<feature type="domain" description="HYR" evidence="4">
    <location>
        <begin position="1"/>
        <end position="29"/>
    </location>
</feature>
<evidence type="ECO:0000256" key="1">
    <source>
        <dbReference type="ARBA" id="ARBA00022729"/>
    </source>
</evidence>
<accession>A0ABV5K048</accession>
<gene>
    <name evidence="5" type="ORF">ACFFT3_08990</name>
</gene>
<evidence type="ECO:0000313" key="6">
    <source>
        <dbReference type="Proteomes" id="UP001589665"/>
    </source>
</evidence>
<dbReference type="InterPro" id="IPR013320">
    <property type="entry name" value="ConA-like_dom_sf"/>
</dbReference>
<dbReference type="RefSeq" id="WP_386658547.1">
    <property type="nucleotide sequence ID" value="NZ_JBHMDX010000007.1"/>
</dbReference>
<sequence length="1463" mass="159257">PIGTTTITYTATDAASRTHSESFTITVTDNEDPTASNPPPVTVECIDEIPVNIAVVTDEADNCTINPIVTHVSDVSDGNTCPEIITRTYNISDGNGNSINVTQTITINDITKPSFTKPADITINKSTTCTYDASLSFTGDVTNEDDNCSTNLNATFSDSINVVSLGETIITRTWSLVDDCGNSADDQIQIITVLDNINPVAICQPITVAVDEVFTAVQINNGSTDNCGIEFYSLDRTSFNCEEVGDQTVTLTVTDYNGNVSTCEAIVTVLPTDINGGNVTGHNYFTNGDLDGPEGTLVNVTACPENEIKNAHLTITGNDGAINTWQYSFDGGATWNDVAGDPSSFSFTNVGKTEMDYMNILKTTLFRVKIDVGSCVGYSPTMLVQVIPPDIKPSIDFDTAYICIGDDITVNASSEYANNILLDEGGLFNQANPEGWRLNYVVGEDEIKFPASADNEDVSIWAETNGPKDFGSLTYDTSDNTKFAIAFGDFSGEKYGSTTWNETWTTMETPIFDSRGLEELYIVFDQAYYLEAGASIKIEISTDGGVTYPADINPLDPGYNSVTGAAHNYTGPSTSGTGTHNGGFVHTLIDLTDDYLGQSNLRVRFTFEGGGTTNSSWAIDNISVPDQHVDEVIEWTDEFGNIITYGFTATITPVSPGHQHIGATSLIDQCRSVDDIGTQRIEVFVDYAYAGTDLVSDVSGDGECGETSVILNAYDNEKSSNENKLDDAWDDSNGFTLSDIPGSVYSGMPGTFEGTWTAVPNLTCAASTLLDFSFSDIHDPKSTFTGEAGDYTLTWTTVRTLPDGSQKICTDDMNVTITNCAGVNFDGNNDYVDFKATNYNLTNQDFSIEAWIRPDINSTQIQTVFSKRNANNLGGLGYDLRLTDRIISFNWMNGGNISSPYQIDNDRWYHVGVTFDGGTYKLYIDGIEVASKSGQALLETDFDCMLGAMDDVNLSFPYGIAKNFFNGSMDEVRIWNVALTENQLRETMNQEINNDGSGGVIGAKVPILIDGLVWSDLEGYYRMDESCGFLTPTSGVINGKLRNIFDDQVQNAPIPYTSNTGVNGQNWNTDNTWTHFDVWDPPNSLGVDGTRIDWNIVEISNDINSAEAGGIEGITLLGLISNSGELTMAANGAMDETNSGRMLWITHYLKLNGSIDLVGESQLLQKKYGYYNDPPFNHNYITTQLSESILDEDSTGYIERDQQGQGNLYNYDFRSSPVDNFGTVSPFDEDSSTYTIKGVMFDGINVTASDEPKEITFNTLHDGNASTNPIQISTRWLYLNRSAASWTRICPTCAIKIGEGFTFKGSIDPLVSSDSQNFVFKGKPNNGTFNNLTIGTNWDSYLVGNPYPSAMDADQFIIDNGSIIQGAVYYYHDFGTDNTHLTTKASYGYAIYSLAGSVQAINRRPENGPNGGKLPARYIPVVQGFWVYGLNGGTLKFNNNQRTSEFVTKTSSGSVLFKAAKSK</sequence>
<dbReference type="SUPFAM" id="SSF110296">
    <property type="entry name" value="Oligoxyloglucan reducing end-specific cellobiohydrolase"/>
    <property type="match status" value="1"/>
</dbReference>
<dbReference type="InterPro" id="IPR006558">
    <property type="entry name" value="LamG-like"/>
</dbReference>
<evidence type="ECO:0000256" key="3">
    <source>
        <dbReference type="ARBA" id="ARBA00023157"/>
    </source>
</evidence>
<comment type="caution">
    <text evidence="5">The sequence shown here is derived from an EMBL/GenBank/DDBJ whole genome shotgun (WGS) entry which is preliminary data.</text>
</comment>
<keyword evidence="3" id="KW-1015">Disulfide bond</keyword>